<name>A0A818C9U8_9BILA</name>
<dbReference type="InterPro" id="IPR012338">
    <property type="entry name" value="Beta-lactam/transpept-like"/>
</dbReference>
<sequence>MESGQTCGEAVVKPASSSNPSGSVAAMFGSKIPAKSLSDPGRFEWESCRVPVLSGAGSDGSRLNPEAGWSDFGTLEQREPQWSPGTAHDYHPLTYGWLADELVRRVDPKNRTFGQWVRDEITNPLQIEFYIGLPLEQEYRVSPIETVLNNFFFLT</sequence>
<dbReference type="InterPro" id="IPR001466">
    <property type="entry name" value="Beta-lactam-related"/>
</dbReference>
<reference evidence="3" key="1">
    <citation type="submission" date="2021-02" db="EMBL/GenBank/DDBJ databases">
        <authorList>
            <person name="Nowell W R."/>
        </authorList>
    </citation>
    <scope>NUCLEOTIDE SEQUENCE</scope>
</reference>
<gene>
    <name evidence="3" type="ORF">GRG538_LOCUS12579</name>
</gene>
<dbReference type="InterPro" id="IPR052907">
    <property type="entry name" value="Beta-lactamase/esterase"/>
</dbReference>
<feature type="domain" description="Beta-lactamase-related" evidence="2">
    <location>
        <begin position="75"/>
        <end position="141"/>
    </location>
</feature>
<evidence type="ECO:0000313" key="3">
    <source>
        <dbReference type="EMBL" id="CAF3430085.1"/>
    </source>
</evidence>
<evidence type="ECO:0000259" key="2">
    <source>
        <dbReference type="Pfam" id="PF00144"/>
    </source>
</evidence>
<dbReference type="PANTHER" id="PTHR43319:SF3">
    <property type="entry name" value="BETA-LACTAMASE-RELATED DOMAIN-CONTAINING PROTEIN"/>
    <property type="match status" value="1"/>
</dbReference>
<protein>
    <recommendedName>
        <fullName evidence="2">Beta-lactamase-related domain-containing protein</fullName>
    </recommendedName>
</protein>
<feature type="region of interest" description="Disordered" evidence="1">
    <location>
        <begin position="1"/>
        <end position="25"/>
    </location>
</feature>
<evidence type="ECO:0000313" key="4">
    <source>
        <dbReference type="Proteomes" id="UP000663872"/>
    </source>
</evidence>
<accession>A0A818C9U8</accession>
<dbReference type="SUPFAM" id="SSF56601">
    <property type="entry name" value="beta-lactamase/transpeptidase-like"/>
    <property type="match status" value="1"/>
</dbReference>
<evidence type="ECO:0000256" key="1">
    <source>
        <dbReference type="SAM" id="MobiDB-lite"/>
    </source>
</evidence>
<organism evidence="3 4">
    <name type="scientific">Rotaria socialis</name>
    <dbReference type="NCBI Taxonomy" id="392032"/>
    <lineage>
        <taxon>Eukaryota</taxon>
        <taxon>Metazoa</taxon>
        <taxon>Spiralia</taxon>
        <taxon>Gnathifera</taxon>
        <taxon>Rotifera</taxon>
        <taxon>Eurotatoria</taxon>
        <taxon>Bdelloidea</taxon>
        <taxon>Philodinida</taxon>
        <taxon>Philodinidae</taxon>
        <taxon>Rotaria</taxon>
    </lineage>
</organism>
<dbReference type="PANTHER" id="PTHR43319">
    <property type="entry name" value="BETA-LACTAMASE-RELATED"/>
    <property type="match status" value="1"/>
</dbReference>
<dbReference type="EMBL" id="CAJNYT010001783">
    <property type="protein sequence ID" value="CAF3430085.1"/>
    <property type="molecule type" value="Genomic_DNA"/>
</dbReference>
<dbReference type="AlphaFoldDB" id="A0A818C9U8"/>
<dbReference type="Gene3D" id="3.40.710.10">
    <property type="entry name" value="DD-peptidase/beta-lactamase superfamily"/>
    <property type="match status" value="1"/>
</dbReference>
<dbReference type="Pfam" id="PF00144">
    <property type="entry name" value="Beta-lactamase"/>
    <property type="match status" value="1"/>
</dbReference>
<dbReference type="Proteomes" id="UP000663872">
    <property type="component" value="Unassembled WGS sequence"/>
</dbReference>
<proteinExistence type="predicted"/>
<comment type="caution">
    <text evidence="3">The sequence shown here is derived from an EMBL/GenBank/DDBJ whole genome shotgun (WGS) entry which is preliminary data.</text>
</comment>